<reference evidence="2" key="1">
    <citation type="submission" date="2022-11" db="UniProtKB">
        <authorList>
            <consortium name="WormBaseParasite"/>
        </authorList>
    </citation>
    <scope>IDENTIFICATION</scope>
</reference>
<name>A0A915I7M5_ROMCU</name>
<dbReference type="Proteomes" id="UP000887565">
    <property type="component" value="Unplaced"/>
</dbReference>
<keyword evidence="1" id="KW-1185">Reference proteome</keyword>
<sequence length="117" mass="13018">IACNALAWSEWICSGSCGQPKSYRERFFKAGTRPYPSEFCVFVETKDCPPEMVRGGGRMTCPETVTVPAVTTTLTPPPSMTTMISLLTIWTSQDMIPKVLLLGTFMQIQCKEDQSEK</sequence>
<evidence type="ECO:0000313" key="2">
    <source>
        <dbReference type="WBParaSite" id="nRc.2.0.1.t10155-RA"/>
    </source>
</evidence>
<dbReference type="AlphaFoldDB" id="A0A915I7M5"/>
<proteinExistence type="predicted"/>
<evidence type="ECO:0000313" key="1">
    <source>
        <dbReference type="Proteomes" id="UP000887565"/>
    </source>
</evidence>
<dbReference type="WBParaSite" id="nRc.2.0.1.t10155-RA">
    <property type="protein sequence ID" value="nRc.2.0.1.t10155-RA"/>
    <property type="gene ID" value="nRc.2.0.1.g10155"/>
</dbReference>
<protein>
    <submittedName>
        <fullName evidence="2">Uncharacterized protein</fullName>
    </submittedName>
</protein>
<organism evidence="1 2">
    <name type="scientific">Romanomermis culicivorax</name>
    <name type="common">Nematode worm</name>
    <dbReference type="NCBI Taxonomy" id="13658"/>
    <lineage>
        <taxon>Eukaryota</taxon>
        <taxon>Metazoa</taxon>
        <taxon>Ecdysozoa</taxon>
        <taxon>Nematoda</taxon>
        <taxon>Enoplea</taxon>
        <taxon>Dorylaimia</taxon>
        <taxon>Mermithida</taxon>
        <taxon>Mermithoidea</taxon>
        <taxon>Mermithidae</taxon>
        <taxon>Romanomermis</taxon>
    </lineage>
</organism>
<accession>A0A915I7M5</accession>